<sequence length="109" mass="12511">MKISHKKSRDKDRSSSTLKPLHSRSSCSDKRKEMPSADFTYSAEKAIAKVAPVQQKNETSMPDHRKRRDSRSQCDLVRAELKEKPHKQHHKVIRSGEPSDRQGESKKST</sequence>
<comment type="caution">
    <text evidence="2">The sequence shown here is derived from an EMBL/GenBank/DDBJ whole genome shotgun (WGS) entry which is preliminary data.</text>
</comment>
<proteinExistence type="predicted"/>
<keyword evidence="3" id="KW-1185">Reference proteome</keyword>
<feature type="region of interest" description="Disordered" evidence="1">
    <location>
        <begin position="1"/>
        <end position="109"/>
    </location>
</feature>
<organism evidence="2 3">
    <name type="scientific">Staurois parvus</name>
    <dbReference type="NCBI Taxonomy" id="386267"/>
    <lineage>
        <taxon>Eukaryota</taxon>
        <taxon>Metazoa</taxon>
        <taxon>Chordata</taxon>
        <taxon>Craniata</taxon>
        <taxon>Vertebrata</taxon>
        <taxon>Euteleostomi</taxon>
        <taxon>Amphibia</taxon>
        <taxon>Batrachia</taxon>
        <taxon>Anura</taxon>
        <taxon>Neobatrachia</taxon>
        <taxon>Ranoidea</taxon>
        <taxon>Ranidae</taxon>
        <taxon>Staurois</taxon>
    </lineage>
</organism>
<accession>A0ABN9HHK9</accession>
<protein>
    <submittedName>
        <fullName evidence="2">Uncharacterized protein</fullName>
    </submittedName>
</protein>
<evidence type="ECO:0000313" key="3">
    <source>
        <dbReference type="Proteomes" id="UP001162483"/>
    </source>
</evidence>
<dbReference type="EMBL" id="CATNWA010020603">
    <property type="protein sequence ID" value="CAI9619143.1"/>
    <property type="molecule type" value="Genomic_DNA"/>
</dbReference>
<name>A0ABN9HHK9_9NEOB</name>
<dbReference type="Proteomes" id="UP001162483">
    <property type="component" value="Unassembled WGS sequence"/>
</dbReference>
<feature type="compositionally biased region" description="Basic and acidic residues" evidence="1">
    <location>
        <begin position="97"/>
        <end position="109"/>
    </location>
</feature>
<feature type="compositionally biased region" description="Basic residues" evidence="1">
    <location>
        <begin position="84"/>
        <end position="93"/>
    </location>
</feature>
<evidence type="ECO:0000313" key="2">
    <source>
        <dbReference type="EMBL" id="CAI9619143.1"/>
    </source>
</evidence>
<reference evidence="2" key="1">
    <citation type="submission" date="2023-05" db="EMBL/GenBank/DDBJ databases">
        <authorList>
            <person name="Stuckert A."/>
        </authorList>
    </citation>
    <scope>NUCLEOTIDE SEQUENCE</scope>
</reference>
<evidence type="ECO:0000256" key="1">
    <source>
        <dbReference type="SAM" id="MobiDB-lite"/>
    </source>
</evidence>
<gene>
    <name evidence="2" type="ORF">SPARVUS_LOCUS15786431</name>
</gene>
<feature type="non-terminal residue" evidence="2">
    <location>
        <position position="109"/>
    </location>
</feature>